<keyword evidence="1" id="KW-0862">Zinc</keyword>
<evidence type="ECO:0000256" key="2">
    <source>
        <dbReference type="SAM" id="MobiDB-lite"/>
    </source>
</evidence>
<proteinExistence type="predicted"/>
<feature type="compositionally biased region" description="Polar residues" evidence="2">
    <location>
        <begin position="172"/>
        <end position="196"/>
    </location>
</feature>
<feature type="compositionally biased region" description="Low complexity" evidence="2">
    <location>
        <begin position="72"/>
        <end position="85"/>
    </location>
</feature>
<name>A0AAJ8BQ83_ASPNG</name>
<dbReference type="VEuPathDB" id="FungiDB:An03g04470"/>
<feature type="compositionally biased region" description="Polar residues" evidence="2">
    <location>
        <begin position="86"/>
        <end position="95"/>
    </location>
</feature>
<dbReference type="GeneID" id="84590721"/>
<dbReference type="KEGG" id="ang:An03g04470"/>
<accession>A0AAJ8BQ83</accession>
<keyword evidence="1" id="KW-0863">Zinc-finger</keyword>
<feature type="compositionally biased region" description="Low complexity" evidence="2">
    <location>
        <begin position="120"/>
        <end position="147"/>
    </location>
</feature>
<dbReference type="PROSITE" id="PS50089">
    <property type="entry name" value="ZF_RING_2"/>
    <property type="match status" value="1"/>
</dbReference>
<feature type="region of interest" description="Disordered" evidence="2">
    <location>
        <begin position="548"/>
        <end position="571"/>
    </location>
</feature>
<feature type="compositionally biased region" description="Basic and acidic residues" evidence="2">
    <location>
        <begin position="259"/>
        <end position="269"/>
    </location>
</feature>
<dbReference type="AlphaFoldDB" id="A0AAJ8BQ83"/>
<sequence length="571" mass="61962">MPRYTPNQYYGEPSNIGHQLDYIPGGGRGRSFVYPHARTLSLSQNQHSGLPAYPQRDPRSSNTQPTMSRTTPGSVSGVSPGDGSPNTPDLTSSTAVVPPALRPRGYVPPSARTQQGTQHPASTTASPVPTSSSYYQQSQAQQHSHTAGPFSHLPPHPEEFDDGAYIAPLVTSPAQSSSANFVTTGTPPSRSMNAGNSRYGRPLPQRLELARRAHLLGHHYNPQAAQAIVEAHMQLQRQRQRQRQGLGTHPTKPSASLDNAKDGRPEPKEAHEMRVSLECKVCFTQLVDTVLLPCGHAVLCRWCAEIQIPNSILERGLLGGQPPCVICRAPVKQKVKADVEDFPGSLTIAHTDLGTQCYGHPPCIDTHHWIAATYHLGLNGREGEGDTLELQLMSKSPNENGFNRKGVGIPALGCYRGWKDGKVGKYPSFLGRIELLGLSNDKTNGGQDPTLDFDAIWPITNDGAEADIVSPHQPYCSGTQNHAYQHRGTTGSDVLPEGLIWECEWSYGAMSETGSFSAEPSTPCAARVFKPSCMSWLCLMRWNPRNTSEERDPLNSDEDCLGGPISCSGTD</sequence>
<feature type="compositionally biased region" description="Polar residues" evidence="2">
    <location>
        <begin position="60"/>
        <end position="71"/>
    </location>
</feature>
<dbReference type="SUPFAM" id="SSF57850">
    <property type="entry name" value="RING/U-box"/>
    <property type="match status" value="1"/>
</dbReference>
<dbReference type="PANTHER" id="PTHR22696">
    <property type="entry name" value="E3 UBIQUITIN-PROTEIN LIGASE RNF26"/>
    <property type="match status" value="1"/>
</dbReference>
<dbReference type="InterPro" id="IPR013083">
    <property type="entry name" value="Znf_RING/FYVE/PHD"/>
</dbReference>
<dbReference type="Pfam" id="PF13920">
    <property type="entry name" value="zf-C3HC4_3"/>
    <property type="match status" value="1"/>
</dbReference>
<evidence type="ECO:0000256" key="1">
    <source>
        <dbReference type="PROSITE-ProRule" id="PRU00175"/>
    </source>
</evidence>
<reference evidence="4" key="2">
    <citation type="submission" date="2025-08" db="UniProtKB">
        <authorList>
            <consortium name="RefSeq"/>
        </authorList>
    </citation>
    <scope>IDENTIFICATION</scope>
</reference>
<feature type="domain" description="RING-type" evidence="3">
    <location>
        <begin position="279"/>
        <end position="328"/>
    </location>
</feature>
<organism evidence="4">
    <name type="scientific">Aspergillus niger</name>
    <dbReference type="NCBI Taxonomy" id="5061"/>
    <lineage>
        <taxon>Eukaryota</taxon>
        <taxon>Fungi</taxon>
        <taxon>Dikarya</taxon>
        <taxon>Ascomycota</taxon>
        <taxon>Pezizomycotina</taxon>
        <taxon>Eurotiomycetes</taxon>
        <taxon>Eurotiomycetidae</taxon>
        <taxon>Eurotiales</taxon>
        <taxon>Aspergillaceae</taxon>
        <taxon>Aspergillus</taxon>
        <taxon>Aspergillus subgen. Circumdati</taxon>
    </lineage>
</organism>
<dbReference type="RefSeq" id="XP_059600285.1">
    <property type="nucleotide sequence ID" value="XM_059747080.1"/>
</dbReference>
<reference evidence="4" key="1">
    <citation type="submission" date="2025-02" db="EMBL/GenBank/DDBJ databases">
        <authorList>
            <consortium name="NCBI Genome Project"/>
        </authorList>
    </citation>
    <scope>NUCLEOTIDE SEQUENCE</scope>
</reference>
<feature type="region of interest" description="Disordered" evidence="2">
    <location>
        <begin position="1"/>
        <end position="201"/>
    </location>
</feature>
<dbReference type="GO" id="GO:0008270">
    <property type="term" value="F:zinc ion binding"/>
    <property type="evidence" value="ECO:0007669"/>
    <property type="project" value="UniProtKB-KW"/>
</dbReference>
<dbReference type="SMART" id="SM00184">
    <property type="entry name" value="RING"/>
    <property type="match status" value="1"/>
</dbReference>
<evidence type="ECO:0000313" key="4">
    <source>
        <dbReference type="RefSeq" id="XP_059600285.1"/>
    </source>
</evidence>
<dbReference type="Gene3D" id="3.30.40.10">
    <property type="entry name" value="Zinc/RING finger domain, C3HC4 (zinc finger)"/>
    <property type="match status" value="1"/>
</dbReference>
<feature type="region of interest" description="Disordered" evidence="2">
    <location>
        <begin position="233"/>
        <end position="269"/>
    </location>
</feature>
<evidence type="ECO:0000259" key="3">
    <source>
        <dbReference type="PROSITE" id="PS50089"/>
    </source>
</evidence>
<keyword evidence="1" id="KW-0479">Metal-binding</keyword>
<gene>
    <name evidence="4" type="ORF">An03g04470</name>
</gene>
<dbReference type="PANTHER" id="PTHR22696:SF1">
    <property type="entry name" value="E3 UBIQUITIN-PROTEIN LIGASE RNF26"/>
    <property type="match status" value="1"/>
</dbReference>
<dbReference type="InterPro" id="IPR001841">
    <property type="entry name" value="Znf_RING"/>
</dbReference>
<protein>
    <recommendedName>
        <fullName evidence="3">RING-type domain-containing protein</fullName>
    </recommendedName>
</protein>